<name>A0AAW1ERZ8_ZOAVI</name>
<protein>
    <submittedName>
        <fullName evidence="1">Uncharacterized protein</fullName>
    </submittedName>
</protein>
<dbReference type="AlphaFoldDB" id="A0AAW1ERZ8"/>
<proteinExistence type="predicted"/>
<organism evidence="1 2">
    <name type="scientific">Zoarces viviparus</name>
    <name type="common">Viviparous eelpout</name>
    <name type="synonym">Blennius viviparus</name>
    <dbReference type="NCBI Taxonomy" id="48416"/>
    <lineage>
        <taxon>Eukaryota</taxon>
        <taxon>Metazoa</taxon>
        <taxon>Chordata</taxon>
        <taxon>Craniata</taxon>
        <taxon>Vertebrata</taxon>
        <taxon>Euteleostomi</taxon>
        <taxon>Actinopterygii</taxon>
        <taxon>Neopterygii</taxon>
        <taxon>Teleostei</taxon>
        <taxon>Neoteleostei</taxon>
        <taxon>Acanthomorphata</taxon>
        <taxon>Eupercaria</taxon>
        <taxon>Perciformes</taxon>
        <taxon>Cottioidei</taxon>
        <taxon>Zoarcales</taxon>
        <taxon>Zoarcidae</taxon>
        <taxon>Zoarcinae</taxon>
        <taxon>Zoarces</taxon>
    </lineage>
</organism>
<reference evidence="1 2" key="1">
    <citation type="journal article" date="2024" name="Genome Biol. Evol.">
        <title>Chromosome-level genome assembly of the viviparous eelpout Zoarces viviparus.</title>
        <authorList>
            <person name="Fuhrmann N."/>
            <person name="Brasseur M.V."/>
            <person name="Bakowski C.E."/>
            <person name="Podsiadlowski L."/>
            <person name="Prost S."/>
            <person name="Krehenwinkel H."/>
            <person name="Mayer C."/>
        </authorList>
    </citation>
    <scope>NUCLEOTIDE SEQUENCE [LARGE SCALE GENOMIC DNA]</scope>
    <source>
        <strain evidence="1">NO-MEL_2022_Ind0_liver</strain>
    </source>
</reference>
<evidence type="ECO:0000313" key="2">
    <source>
        <dbReference type="Proteomes" id="UP001488805"/>
    </source>
</evidence>
<dbReference type="Proteomes" id="UP001488805">
    <property type="component" value="Unassembled WGS sequence"/>
</dbReference>
<comment type="caution">
    <text evidence="1">The sequence shown here is derived from an EMBL/GenBank/DDBJ whole genome shotgun (WGS) entry which is preliminary data.</text>
</comment>
<accession>A0AAW1ERZ8</accession>
<gene>
    <name evidence="1" type="ORF">VZT92_016079</name>
</gene>
<keyword evidence="2" id="KW-1185">Reference proteome</keyword>
<dbReference type="EMBL" id="JBCEZU010000134">
    <property type="protein sequence ID" value="KAK9525365.1"/>
    <property type="molecule type" value="Genomic_DNA"/>
</dbReference>
<sequence>MKKTTDQETAASRRRACGVAQIAARVATPEFSHCKPQGRGHSGLLVRGSLGSDLMAATEFSDPAVPQDHTPVLQTNC</sequence>
<evidence type="ECO:0000313" key="1">
    <source>
        <dbReference type="EMBL" id="KAK9525365.1"/>
    </source>
</evidence>